<evidence type="ECO:0000256" key="6">
    <source>
        <dbReference type="RuleBase" id="RU363041"/>
    </source>
</evidence>
<keyword evidence="6" id="KW-1003">Cell membrane</keyword>
<dbReference type="PANTHER" id="PTHR43701:SF2">
    <property type="entry name" value="MEMBRANE TRANSPORTER PROTEIN YJNA-RELATED"/>
    <property type="match status" value="1"/>
</dbReference>
<dbReference type="InterPro" id="IPR051598">
    <property type="entry name" value="TSUP/Inactive_protease-like"/>
</dbReference>
<dbReference type="EMBL" id="CP138335">
    <property type="protein sequence ID" value="XBW07953.1"/>
    <property type="molecule type" value="Genomic_DNA"/>
</dbReference>
<organism evidence="7">
    <name type="scientific">Scrofimicrobium appendicitidis</name>
    <dbReference type="NCBI Taxonomy" id="3079930"/>
    <lineage>
        <taxon>Bacteria</taxon>
        <taxon>Bacillati</taxon>
        <taxon>Actinomycetota</taxon>
        <taxon>Actinomycetes</taxon>
        <taxon>Actinomycetales</taxon>
        <taxon>Actinomycetaceae</taxon>
        <taxon>Scrofimicrobium</taxon>
    </lineage>
</organism>
<evidence type="ECO:0000256" key="2">
    <source>
        <dbReference type="ARBA" id="ARBA00009142"/>
    </source>
</evidence>
<comment type="similarity">
    <text evidence="2 6">Belongs to the 4-toluene sulfonate uptake permease (TSUP) (TC 2.A.102) family.</text>
</comment>
<gene>
    <name evidence="7" type="ORF">SAC06_09985</name>
</gene>
<keyword evidence="5 6" id="KW-0472">Membrane</keyword>
<feature type="transmembrane region" description="Helical" evidence="6">
    <location>
        <begin position="114"/>
        <end position="131"/>
    </location>
</feature>
<dbReference type="KEGG" id="sapp:SAC06_09985"/>
<name>A0AAU7V6T0_9ACTO</name>
<dbReference type="PANTHER" id="PTHR43701">
    <property type="entry name" value="MEMBRANE TRANSPORTER PROTEIN MJ0441-RELATED"/>
    <property type="match status" value="1"/>
</dbReference>
<evidence type="ECO:0000313" key="7">
    <source>
        <dbReference type="EMBL" id="XBW07953.1"/>
    </source>
</evidence>
<accession>A0AAU7V6T0</accession>
<evidence type="ECO:0000256" key="3">
    <source>
        <dbReference type="ARBA" id="ARBA00022692"/>
    </source>
</evidence>
<evidence type="ECO:0000256" key="4">
    <source>
        <dbReference type="ARBA" id="ARBA00022989"/>
    </source>
</evidence>
<dbReference type="Pfam" id="PF01925">
    <property type="entry name" value="TauE"/>
    <property type="match status" value="2"/>
</dbReference>
<evidence type="ECO:0000256" key="5">
    <source>
        <dbReference type="ARBA" id="ARBA00023136"/>
    </source>
</evidence>
<protein>
    <recommendedName>
        <fullName evidence="6">Probable membrane transporter protein</fullName>
    </recommendedName>
</protein>
<keyword evidence="4 6" id="KW-1133">Transmembrane helix</keyword>
<feature type="transmembrane region" description="Helical" evidence="6">
    <location>
        <begin position="241"/>
        <end position="259"/>
    </location>
</feature>
<keyword evidence="3 6" id="KW-0812">Transmembrane</keyword>
<feature type="transmembrane region" description="Helical" evidence="6">
    <location>
        <begin position="189"/>
        <end position="207"/>
    </location>
</feature>
<feature type="transmembrane region" description="Helical" evidence="6">
    <location>
        <begin position="85"/>
        <end position="107"/>
    </location>
</feature>
<sequence>MTVTNSEQLWARPNRRQTILLIVLGLGAGLLSGMFGVGGGIMIVPGLVAIVGFAPRLASGTSLTTIVPLALVGVASYAAQGDVSWEAAGLLALGGIGGAQIGTWLLSRISSRRLQIVFAGFILFSVVMMFINVPSRAAVLEINWATAVGLLVVGILTGTLSGLLGVGGGIIVVPALMLIFGASDLVAKGTSLLMMIPSALGGTIPNIRRRNLNLPAALIVGLSASTTTLLGSYLAHRISPQVANLLFAVFLLFVAVSMLRKALRTPR</sequence>
<reference evidence="7" key="1">
    <citation type="submission" date="2023-11" db="EMBL/GenBank/DDBJ databases">
        <title>Scrofimicrobium hongkongense sp. nov., isolated from a patient with peritonitis.</title>
        <authorList>
            <person name="Lao H.Y."/>
            <person name="Wong A.Y.P."/>
            <person name="Ng T.L."/>
            <person name="Wong R.Y.L."/>
            <person name="Yau M.C.Y."/>
            <person name="Lam J.Y.W."/>
            <person name="Siu G.K.H."/>
        </authorList>
    </citation>
    <scope>NUCLEOTIDE SEQUENCE</scope>
    <source>
        <strain evidence="7">R131</strain>
    </source>
</reference>
<dbReference type="InterPro" id="IPR002781">
    <property type="entry name" value="TM_pro_TauE-like"/>
</dbReference>
<feature type="transmembrane region" description="Helical" evidence="6">
    <location>
        <begin position="214"/>
        <end position="235"/>
    </location>
</feature>
<proteinExistence type="inferred from homology"/>
<dbReference type="AlphaFoldDB" id="A0AAU7V6T0"/>
<evidence type="ECO:0000256" key="1">
    <source>
        <dbReference type="ARBA" id="ARBA00004141"/>
    </source>
</evidence>
<feature type="transmembrane region" description="Helical" evidence="6">
    <location>
        <begin position="20"/>
        <end position="53"/>
    </location>
</feature>
<dbReference type="GO" id="GO:0005886">
    <property type="term" value="C:plasma membrane"/>
    <property type="evidence" value="ECO:0007669"/>
    <property type="project" value="UniProtKB-SubCell"/>
</dbReference>
<dbReference type="RefSeq" id="WP_350258153.1">
    <property type="nucleotide sequence ID" value="NZ_CP138335.1"/>
</dbReference>
<comment type="subcellular location">
    <subcellularLocation>
        <location evidence="6">Cell membrane</location>
        <topology evidence="6">Multi-pass membrane protein</topology>
    </subcellularLocation>
    <subcellularLocation>
        <location evidence="1">Membrane</location>
        <topology evidence="1">Multi-pass membrane protein</topology>
    </subcellularLocation>
</comment>
<feature type="transmembrane region" description="Helical" evidence="6">
    <location>
        <begin position="60"/>
        <end position="79"/>
    </location>
</feature>